<proteinExistence type="predicted"/>
<evidence type="ECO:0000256" key="1">
    <source>
        <dbReference type="ARBA" id="ARBA00004613"/>
    </source>
</evidence>
<feature type="compositionally biased region" description="Basic and acidic residues" evidence="3">
    <location>
        <begin position="398"/>
        <end position="412"/>
    </location>
</feature>
<dbReference type="InterPro" id="IPR001343">
    <property type="entry name" value="Hemolysn_Ca-bd"/>
</dbReference>
<comment type="subcellular location">
    <subcellularLocation>
        <location evidence="1">Secreted</location>
    </subcellularLocation>
</comment>
<dbReference type="InterPro" id="IPR050557">
    <property type="entry name" value="RTX_toxin/Mannuronan_C5-epim"/>
</dbReference>
<protein>
    <recommendedName>
        <fullName evidence="6">Calcium-binding protein</fullName>
    </recommendedName>
</protein>
<dbReference type="AlphaFoldDB" id="A0AAU7B2Y7"/>
<name>A0AAU7B2Y7_9ACTN</name>
<sequence length="479" mass="46136">MVSHFSARATRRRTALAATAALLTLGGLAGASGAAAATAQWTCSAEAVTASVAGMSTLNPLTVAHTPCTDQVAGLPNTTNAVGLAPSVGAKSAYAITSAKPVDAIPAAQSVGAATGVEGLTLNTGAGAVVIGVGAAESEANAICRDGAVVLSGASHVADLTINGRTVSLDGLLGPLTDAISDSGLSALLSIRLNEQVRTATGLTQSAAHIKLLSVPGGPPVAEVFVARSTVSSASACDPAADGNGGGNGGGSGGGTGGGGAGGSGSGGGSALTVCPAGATLDPSRVVCVITAAASGGAGEITIGRPFSGPAGGSVTSLVNARKKYKSPCLDGPGPKFVVLGTAKADRITGRNDADRILGLGGNDSLDGGRGNDCLDGGTGGDGLNGATGNDRIFGQTGKDHLNGGPGKDRLDGGAGDDSINAGFGADTITGGSGVDFVNVATAGPAARVNCGSGKDVVRLNRNEKRRTTACERRYVLND</sequence>
<accession>A0AAU7B2Y7</accession>
<evidence type="ECO:0000256" key="4">
    <source>
        <dbReference type="SAM" id="SignalP"/>
    </source>
</evidence>
<dbReference type="Pfam" id="PF00353">
    <property type="entry name" value="HemolysinCabind"/>
    <property type="match status" value="2"/>
</dbReference>
<feature type="signal peptide" evidence="4">
    <location>
        <begin position="1"/>
        <end position="36"/>
    </location>
</feature>
<dbReference type="PANTHER" id="PTHR38340:SF1">
    <property type="entry name" value="S-LAYER PROTEIN"/>
    <property type="match status" value="1"/>
</dbReference>
<reference evidence="5" key="1">
    <citation type="submission" date="2022-12" db="EMBL/GenBank/DDBJ databases">
        <title>Paraconexibacter alkalitolerans sp. nov. and Baekduia alba sp. nov., isolated from soil and emended description of the genera Paraconexibacter (Chun et al., 2020) and Baekduia (An et al., 2020).</title>
        <authorList>
            <person name="Vieira S."/>
            <person name="Huber K.J."/>
            <person name="Geppert A."/>
            <person name="Wolf J."/>
            <person name="Neumann-Schaal M."/>
            <person name="Muesken M."/>
            <person name="Overmann J."/>
        </authorList>
    </citation>
    <scope>NUCLEOTIDE SEQUENCE</scope>
    <source>
        <strain evidence="5">AEG42_29</strain>
    </source>
</reference>
<dbReference type="InterPro" id="IPR006311">
    <property type="entry name" value="TAT_signal"/>
</dbReference>
<dbReference type="PANTHER" id="PTHR38340">
    <property type="entry name" value="S-LAYER PROTEIN"/>
    <property type="match status" value="1"/>
</dbReference>
<dbReference type="GO" id="GO:0005509">
    <property type="term" value="F:calcium ion binding"/>
    <property type="evidence" value="ECO:0007669"/>
    <property type="project" value="InterPro"/>
</dbReference>
<evidence type="ECO:0000256" key="3">
    <source>
        <dbReference type="SAM" id="MobiDB-lite"/>
    </source>
</evidence>
<feature type="region of interest" description="Disordered" evidence="3">
    <location>
        <begin position="386"/>
        <end position="416"/>
    </location>
</feature>
<dbReference type="PRINTS" id="PR00313">
    <property type="entry name" value="CABNDNGRPT"/>
</dbReference>
<dbReference type="PROSITE" id="PS51318">
    <property type="entry name" value="TAT"/>
    <property type="match status" value="1"/>
</dbReference>
<dbReference type="SUPFAM" id="SSF51120">
    <property type="entry name" value="beta-Roll"/>
    <property type="match status" value="1"/>
</dbReference>
<feature type="region of interest" description="Disordered" evidence="3">
    <location>
        <begin position="245"/>
        <end position="266"/>
    </location>
</feature>
<dbReference type="InterPro" id="IPR011049">
    <property type="entry name" value="Serralysin-like_metalloprot_C"/>
</dbReference>
<evidence type="ECO:0000313" key="5">
    <source>
        <dbReference type="EMBL" id="XAY08253.1"/>
    </source>
</evidence>
<dbReference type="Gene3D" id="2.150.10.10">
    <property type="entry name" value="Serralysin-like metalloprotease, C-terminal"/>
    <property type="match status" value="2"/>
</dbReference>
<dbReference type="KEGG" id="parq:DSM112329_05151"/>
<feature type="chain" id="PRO_5043459101" description="Calcium-binding protein" evidence="4">
    <location>
        <begin position="37"/>
        <end position="479"/>
    </location>
</feature>
<dbReference type="GO" id="GO:0005576">
    <property type="term" value="C:extracellular region"/>
    <property type="evidence" value="ECO:0007669"/>
    <property type="project" value="UniProtKB-SubCell"/>
</dbReference>
<evidence type="ECO:0000256" key="2">
    <source>
        <dbReference type="ARBA" id="ARBA00022525"/>
    </source>
</evidence>
<keyword evidence="2" id="KW-0964">Secreted</keyword>
<dbReference type="InterPro" id="IPR018511">
    <property type="entry name" value="Hemolysin-typ_Ca-bd_CS"/>
</dbReference>
<organism evidence="5">
    <name type="scientific">Paraconexibacter sp. AEG42_29</name>
    <dbReference type="NCBI Taxonomy" id="2997339"/>
    <lineage>
        <taxon>Bacteria</taxon>
        <taxon>Bacillati</taxon>
        <taxon>Actinomycetota</taxon>
        <taxon>Thermoleophilia</taxon>
        <taxon>Solirubrobacterales</taxon>
        <taxon>Paraconexibacteraceae</taxon>
        <taxon>Paraconexibacter</taxon>
    </lineage>
</organism>
<keyword evidence="4" id="KW-0732">Signal</keyword>
<dbReference type="PROSITE" id="PS00330">
    <property type="entry name" value="HEMOLYSIN_CALCIUM"/>
    <property type="match status" value="3"/>
</dbReference>
<evidence type="ECO:0008006" key="6">
    <source>
        <dbReference type="Google" id="ProtNLM"/>
    </source>
</evidence>
<gene>
    <name evidence="5" type="ORF">DSM112329_05151</name>
</gene>
<dbReference type="EMBL" id="CP114014">
    <property type="protein sequence ID" value="XAY08253.1"/>
    <property type="molecule type" value="Genomic_DNA"/>
</dbReference>
<dbReference type="RefSeq" id="WP_354699434.1">
    <property type="nucleotide sequence ID" value="NZ_CP114014.1"/>
</dbReference>